<reference evidence="1" key="1">
    <citation type="submission" date="2020-09" db="EMBL/GenBank/DDBJ databases">
        <title>Genome-Enabled Discovery of Anthraquinone Biosynthesis in Senna tora.</title>
        <authorList>
            <person name="Kang S.-H."/>
            <person name="Pandey R.P."/>
            <person name="Lee C.-M."/>
            <person name="Sim J.-S."/>
            <person name="Jeong J.-T."/>
            <person name="Choi B.-S."/>
            <person name="Jung M."/>
            <person name="Ginzburg D."/>
            <person name="Zhao K."/>
            <person name="Won S.Y."/>
            <person name="Oh T.-J."/>
            <person name="Yu Y."/>
            <person name="Kim N.-H."/>
            <person name="Lee O.R."/>
            <person name="Lee T.-H."/>
            <person name="Bashyal P."/>
            <person name="Kim T.-S."/>
            <person name="Lee W.-H."/>
            <person name="Kawkins C."/>
            <person name="Kim C.-K."/>
            <person name="Kim J.S."/>
            <person name="Ahn B.O."/>
            <person name="Rhee S.Y."/>
            <person name="Sohng J.K."/>
        </authorList>
    </citation>
    <scope>NUCLEOTIDE SEQUENCE</scope>
    <source>
        <tissue evidence="1">Leaf</tissue>
    </source>
</reference>
<evidence type="ECO:0000313" key="2">
    <source>
        <dbReference type="Proteomes" id="UP000634136"/>
    </source>
</evidence>
<gene>
    <name evidence="1" type="ORF">G2W53_041689</name>
</gene>
<evidence type="ECO:0000313" key="1">
    <source>
        <dbReference type="EMBL" id="KAF7802578.1"/>
    </source>
</evidence>
<comment type="caution">
    <text evidence="1">The sequence shown here is derived from an EMBL/GenBank/DDBJ whole genome shotgun (WGS) entry which is preliminary data.</text>
</comment>
<organism evidence="1 2">
    <name type="scientific">Senna tora</name>
    <dbReference type="NCBI Taxonomy" id="362788"/>
    <lineage>
        <taxon>Eukaryota</taxon>
        <taxon>Viridiplantae</taxon>
        <taxon>Streptophyta</taxon>
        <taxon>Embryophyta</taxon>
        <taxon>Tracheophyta</taxon>
        <taxon>Spermatophyta</taxon>
        <taxon>Magnoliopsida</taxon>
        <taxon>eudicotyledons</taxon>
        <taxon>Gunneridae</taxon>
        <taxon>Pentapetalae</taxon>
        <taxon>rosids</taxon>
        <taxon>fabids</taxon>
        <taxon>Fabales</taxon>
        <taxon>Fabaceae</taxon>
        <taxon>Caesalpinioideae</taxon>
        <taxon>Cassia clade</taxon>
        <taxon>Senna</taxon>
    </lineage>
</organism>
<dbReference type="Proteomes" id="UP000634136">
    <property type="component" value="Unassembled WGS sequence"/>
</dbReference>
<name>A0A834VY85_9FABA</name>
<sequence length="36" mass="4035">MVVDVGVGRFAMVAGMEVGRVRWRWRRLTVGMGSVL</sequence>
<dbReference type="EMBL" id="JAAIUW010000013">
    <property type="protein sequence ID" value="KAF7802578.1"/>
    <property type="molecule type" value="Genomic_DNA"/>
</dbReference>
<proteinExistence type="predicted"/>
<dbReference type="AlphaFoldDB" id="A0A834VY85"/>
<protein>
    <submittedName>
        <fullName evidence="1">Uncharacterized protein</fullName>
    </submittedName>
</protein>
<keyword evidence="2" id="KW-1185">Reference proteome</keyword>
<accession>A0A834VY85</accession>